<keyword evidence="2" id="KW-1185">Reference proteome</keyword>
<evidence type="ECO:0000313" key="2">
    <source>
        <dbReference type="Proteomes" id="UP000805649"/>
    </source>
</evidence>
<evidence type="ECO:0000313" key="1">
    <source>
        <dbReference type="EMBL" id="KAL0939826.1"/>
    </source>
</evidence>
<keyword evidence="1" id="KW-0378">Hydrolase</keyword>
<comment type="caution">
    <text evidence="1">The sequence shown here is derived from an EMBL/GenBank/DDBJ whole genome shotgun (WGS) entry which is preliminary data.</text>
</comment>
<organism evidence="1 2">
    <name type="scientific">Colletotrichum truncatum</name>
    <name type="common">Anthracnose fungus</name>
    <name type="synonym">Colletotrichum capsici</name>
    <dbReference type="NCBI Taxonomy" id="5467"/>
    <lineage>
        <taxon>Eukaryota</taxon>
        <taxon>Fungi</taxon>
        <taxon>Dikarya</taxon>
        <taxon>Ascomycota</taxon>
        <taxon>Pezizomycotina</taxon>
        <taxon>Sordariomycetes</taxon>
        <taxon>Hypocreomycetidae</taxon>
        <taxon>Glomerellales</taxon>
        <taxon>Glomerellaceae</taxon>
        <taxon>Colletotrichum</taxon>
        <taxon>Colletotrichum truncatum species complex</taxon>
    </lineage>
</organism>
<gene>
    <name evidence="1" type="ORF">CTRU02_206436</name>
</gene>
<protein>
    <submittedName>
        <fullName evidence="1">P-loop containing nucleoside triphosphate hydrolase (ATPase)</fullName>
    </submittedName>
</protein>
<dbReference type="EMBL" id="VUJX02000003">
    <property type="protein sequence ID" value="KAL0939826.1"/>
    <property type="molecule type" value="Genomic_DNA"/>
</dbReference>
<accession>A0ACC3Z6U9</accession>
<sequence>MATIAGNEPFNHIDTSECTEKTPDQSISPTTSESENRPIPDENSASCEVNNHKTPKKPWVGYRVEYRNRWTSDLIAERVHEKDSKPIIDEVDGPIFEVVTTYKVVSQSMDANNSLAVNSQSLPTYNIRIHSTSLINAIQSVVRYYPSQELSGEYITIPKPYPVLVHYYDELQQFRKECLAKSDEELCVREKDAAEHLKILLEFLDNEVMEDVREEKERNKRGFSTFDWRWVAYKPGVTVVERQIHGDWEASVVHSVTGGVLENPPKQWCVQSWRLDWDGTYIERVWAGEVTWPKFDGERPETTVANETRFTDPTVDDSYLHDEVTKGLIENGKRFVQVLNPACYHHRGKTASFPYNEVEGLAMVDMKSYHAYCPGDVPSTIGEEDIRNWTSECTCDVCQRKHNGNHSKAKAPLFIDVGGVSKDGRISNHEYLLFPSKVVAYVFRTRSWEDVHLRNLFEPQFDENMISHLVMSEQRLKTLKALSKSFARVTQHGEELKNSRWSADFVRGKGNGLIFLLHGKPGVGKTCTAECIAEFTRRPLMILTSSDIGTEPREVEDNLTANFKRAMKWGAVLLIDEADVFMERRTTSDLTRNSLVAGFLRALEFYDGILFLTTNRVGSFDDAFISRIHIQLYYPDFTDDERQRVWKTFIDKLAKDRGDTMRLTIDAKEYIQSTRKHGIKWNGREIRNAFQTAVALAEYDADKDSEGRIMVKDDHLRAVVELSKDFKGYLDDLHHRDEGKRAEHRYERLDSYEGNK</sequence>
<dbReference type="Proteomes" id="UP000805649">
    <property type="component" value="Unassembled WGS sequence"/>
</dbReference>
<reference evidence="1 2" key="1">
    <citation type="journal article" date="2020" name="Phytopathology">
        <title>Genome Sequence Resources of Colletotrichum truncatum, C. plurivorum, C. musicola, and C. sojae: Four Species Pathogenic to Soybean (Glycine max).</title>
        <authorList>
            <person name="Rogerio F."/>
            <person name="Boufleur T.R."/>
            <person name="Ciampi-Guillardi M."/>
            <person name="Sukno S.A."/>
            <person name="Thon M.R."/>
            <person name="Massola Junior N.S."/>
            <person name="Baroncelli R."/>
        </authorList>
    </citation>
    <scope>NUCLEOTIDE SEQUENCE [LARGE SCALE GENOMIC DNA]</scope>
    <source>
        <strain evidence="1 2">CMES1059</strain>
    </source>
</reference>
<proteinExistence type="predicted"/>
<name>A0ACC3Z6U9_COLTU</name>